<accession>E3I0A4</accession>
<dbReference type="InterPro" id="IPR002937">
    <property type="entry name" value="Amino_oxidase"/>
</dbReference>
<gene>
    <name evidence="3" type="ordered locus">Rvan_3018</name>
</gene>
<feature type="region of interest" description="Disordered" evidence="1">
    <location>
        <begin position="1"/>
        <end position="26"/>
    </location>
</feature>
<proteinExistence type="predicted"/>
<dbReference type="PANTHER" id="PTHR42923:SF47">
    <property type="entry name" value="BLR3003 PROTEIN"/>
    <property type="match status" value="1"/>
</dbReference>
<dbReference type="Pfam" id="PF01593">
    <property type="entry name" value="Amino_oxidase"/>
    <property type="match status" value="1"/>
</dbReference>
<feature type="domain" description="Amine oxidase" evidence="2">
    <location>
        <begin position="40"/>
        <end position="435"/>
    </location>
</feature>
<dbReference type="GO" id="GO:0016491">
    <property type="term" value="F:oxidoreductase activity"/>
    <property type="evidence" value="ECO:0007669"/>
    <property type="project" value="InterPro"/>
</dbReference>
<reference evidence="4" key="1">
    <citation type="journal article" date="2011" name="J. Bacteriol.">
        <title>Genome sequences of eight morphologically diverse alphaproteobacteria.</title>
        <authorList>
            <consortium name="US DOE Joint Genome Institute"/>
            <person name="Brown P.J."/>
            <person name="Kysela D.T."/>
            <person name="Buechlein A."/>
            <person name="Hemmerich C."/>
            <person name="Brun Y.V."/>
        </authorList>
    </citation>
    <scope>NUCLEOTIDE SEQUENCE [LARGE SCALE GENOMIC DNA]</scope>
    <source>
        <strain evidence="4">ATCC 17100 / ATH 3.1.1 / DSM 162 / LMG 4299</strain>
    </source>
</reference>
<dbReference type="InterPro" id="IPR050464">
    <property type="entry name" value="Zeta_carotene_desat/Oxidored"/>
</dbReference>
<dbReference type="OrthoDB" id="7849608at2"/>
<dbReference type="InterPro" id="IPR036188">
    <property type="entry name" value="FAD/NAD-bd_sf"/>
</dbReference>
<dbReference type="Proteomes" id="UP000001399">
    <property type="component" value="Chromosome"/>
</dbReference>
<name>E3I0A4_RHOVT</name>
<dbReference type="STRING" id="648757.Rvan_3018"/>
<dbReference type="InterPro" id="IPR017830">
    <property type="entry name" value="SQase_HpnE"/>
</dbReference>
<dbReference type="KEGG" id="rva:Rvan_3018"/>
<sequence length="441" mass="47076">MDQADSTQTRDEGGTAQGLPEAPAAASSGAPLTHVIGAGLAGLSAAVRLAERGHPVAVYEASIHAGGRCRSYYDATLDQVIDNGNHLLLSGNDCAFRYLALIGGAAKMHAPAKAEFPFADLITGERWTLSINDGRLPLWLFDAKRRVPGTKPLDYLGAARLMWAGADKTVTDVIAPKGTLYERLWLPLMIAALNTDPAEASAKLAGTIMRETLAKGGEACRPLVAEGLSAAFIDPALDYLRARGHSVTFGRRLKRIAFADGRVTGLDFGDGEIPVADGETVILAVPQWIAPTLVPGLSAPTEVRSILNAHFRIAPPDGFPPLMGVVGGTIEWLFAFENRLSITISGADRLVDRPRETLAADLWREVVTITGLPAELPPWQIVKEKRATFAATPAQDAVRPDATTQWRNLFLAGDWTQTGLPATIEGAIRSGERAALLTMRV</sequence>
<dbReference type="HOGENOM" id="CLU_022687_2_1_5"/>
<evidence type="ECO:0000259" key="2">
    <source>
        <dbReference type="Pfam" id="PF01593"/>
    </source>
</evidence>
<evidence type="ECO:0000313" key="4">
    <source>
        <dbReference type="Proteomes" id="UP000001399"/>
    </source>
</evidence>
<dbReference type="NCBIfam" id="TIGR03467">
    <property type="entry name" value="HpnE"/>
    <property type="match status" value="1"/>
</dbReference>
<dbReference type="Gene3D" id="3.50.50.60">
    <property type="entry name" value="FAD/NAD(P)-binding domain"/>
    <property type="match status" value="2"/>
</dbReference>
<dbReference type="AlphaFoldDB" id="E3I0A4"/>
<dbReference type="Gene3D" id="3.90.660.10">
    <property type="match status" value="2"/>
</dbReference>
<dbReference type="PANTHER" id="PTHR42923">
    <property type="entry name" value="PROTOPORPHYRINOGEN OXIDASE"/>
    <property type="match status" value="1"/>
</dbReference>
<dbReference type="SUPFAM" id="SSF51905">
    <property type="entry name" value="FAD/NAD(P)-binding domain"/>
    <property type="match status" value="1"/>
</dbReference>
<organism evidence="3 4">
    <name type="scientific">Rhodomicrobium vannielii (strain ATCC 17100 / DSM 162 / LMG 4299 / NCIMB 10020 / ATH 3.1.1)</name>
    <dbReference type="NCBI Taxonomy" id="648757"/>
    <lineage>
        <taxon>Bacteria</taxon>
        <taxon>Pseudomonadati</taxon>
        <taxon>Pseudomonadota</taxon>
        <taxon>Alphaproteobacteria</taxon>
        <taxon>Hyphomicrobiales</taxon>
        <taxon>Hyphomicrobiaceae</taxon>
        <taxon>Rhodomicrobium</taxon>
    </lineage>
</organism>
<dbReference type="eggNOG" id="COG1233">
    <property type="taxonomic scope" value="Bacteria"/>
</dbReference>
<evidence type="ECO:0000256" key="1">
    <source>
        <dbReference type="SAM" id="MobiDB-lite"/>
    </source>
</evidence>
<dbReference type="EMBL" id="CP002292">
    <property type="protein sequence ID" value="ADP72222.1"/>
    <property type="molecule type" value="Genomic_DNA"/>
</dbReference>
<evidence type="ECO:0000313" key="3">
    <source>
        <dbReference type="EMBL" id="ADP72222.1"/>
    </source>
</evidence>
<dbReference type="RefSeq" id="WP_013420591.1">
    <property type="nucleotide sequence ID" value="NC_014664.1"/>
</dbReference>
<protein>
    <submittedName>
        <fullName evidence="3">Squalene-associated FAD-dependent desaturase</fullName>
    </submittedName>
</protein>
<keyword evidence="4" id="KW-1185">Reference proteome</keyword>